<evidence type="ECO:0000256" key="1">
    <source>
        <dbReference type="SAM" id="MobiDB-lite"/>
    </source>
</evidence>
<proteinExistence type="predicted"/>
<evidence type="ECO:0000313" key="3">
    <source>
        <dbReference type="WBParaSite" id="Hba_04291"/>
    </source>
</evidence>
<feature type="compositionally biased region" description="Gly residues" evidence="1">
    <location>
        <begin position="76"/>
        <end position="98"/>
    </location>
</feature>
<protein>
    <submittedName>
        <fullName evidence="3">Collagen alpha-1(I) chain-like</fullName>
    </submittedName>
</protein>
<dbReference type="AlphaFoldDB" id="A0A1I7WH43"/>
<name>A0A1I7WH43_HETBA</name>
<accession>A0A1I7WH43</accession>
<organism evidence="2 3">
    <name type="scientific">Heterorhabditis bacteriophora</name>
    <name type="common">Entomopathogenic nematode worm</name>
    <dbReference type="NCBI Taxonomy" id="37862"/>
    <lineage>
        <taxon>Eukaryota</taxon>
        <taxon>Metazoa</taxon>
        <taxon>Ecdysozoa</taxon>
        <taxon>Nematoda</taxon>
        <taxon>Chromadorea</taxon>
        <taxon>Rhabditida</taxon>
        <taxon>Rhabditina</taxon>
        <taxon>Rhabditomorpha</taxon>
        <taxon>Strongyloidea</taxon>
        <taxon>Heterorhabditidae</taxon>
        <taxon>Heterorhabditis</taxon>
    </lineage>
</organism>
<feature type="region of interest" description="Disordered" evidence="1">
    <location>
        <begin position="63"/>
        <end position="104"/>
    </location>
</feature>
<dbReference type="Proteomes" id="UP000095283">
    <property type="component" value="Unplaced"/>
</dbReference>
<evidence type="ECO:0000313" key="2">
    <source>
        <dbReference type="Proteomes" id="UP000095283"/>
    </source>
</evidence>
<sequence length="104" mass="10244">MVAAWKNQEYFQEEPVAKVTNHSRTPLIGGEVHSSVAGSSGDLASGASGGALRNEGIPIQKLPANGGATIGRPFGPKGGGPFNIPGGGNGGIPGGKGPGLINET</sequence>
<keyword evidence="2" id="KW-1185">Reference proteome</keyword>
<reference evidence="3" key="1">
    <citation type="submission" date="2016-11" db="UniProtKB">
        <authorList>
            <consortium name="WormBaseParasite"/>
        </authorList>
    </citation>
    <scope>IDENTIFICATION</scope>
</reference>
<dbReference type="WBParaSite" id="Hba_04291">
    <property type="protein sequence ID" value="Hba_04291"/>
    <property type="gene ID" value="Hba_04291"/>
</dbReference>